<dbReference type="InterPro" id="IPR011989">
    <property type="entry name" value="ARM-like"/>
</dbReference>
<evidence type="ECO:0000259" key="4">
    <source>
        <dbReference type="PROSITE" id="PS50303"/>
    </source>
</evidence>
<dbReference type="InParanoid" id="A0A409YYH7"/>
<dbReference type="CDD" id="cd07920">
    <property type="entry name" value="Pumilio"/>
    <property type="match status" value="1"/>
</dbReference>
<feature type="repeat" description="Pumilio" evidence="2">
    <location>
        <begin position="238"/>
        <end position="273"/>
    </location>
</feature>
<dbReference type="GO" id="GO:0000288">
    <property type="term" value="P:nuclear-transcribed mRNA catabolic process, deadenylation-dependent decay"/>
    <property type="evidence" value="ECO:0007669"/>
    <property type="project" value="TreeGrafter"/>
</dbReference>
<sequence>MMTPPVFPTDRSGKMNNRAQAVTVNGQHRSNKRPPHVPHETTPPSPLLVKFRSSRDQNWEFEAILGHIVEFSKDQYGSRFIQQTLEKADLERKETLFAEIAPNHINPLLRHVIQKFLDYGTEVQIATIVTLVEDQAYELSLDIYGCRVVQKAIETVSKDHQKTIISKLEPEIFDCIRHSNGNHVIQKLVEVVDPSLLTFLPFISENLCTLAKHPYGCRVLQRCLEHLSVKHSQDILDAVHTNVVELMEDQYGNYVIQFIIQNGRVHDQTKIMNKICSDFINLGRHKYASNVCERALVCADSDLRARMINELLRGDPRDFKQESPLSIMVKDQYGNYVLQQALRVAEGEQKRNLSELLPPLLSFLQETTTNYSRSITSSKSGGVFRCWL</sequence>
<dbReference type="EMBL" id="NHTK01000155">
    <property type="protein sequence ID" value="PPR08084.1"/>
    <property type="molecule type" value="Genomic_DNA"/>
</dbReference>
<dbReference type="Proteomes" id="UP000284842">
    <property type="component" value="Unassembled WGS sequence"/>
</dbReference>
<evidence type="ECO:0000313" key="6">
    <source>
        <dbReference type="Proteomes" id="UP000284842"/>
    </source>
</evidence>
<feature type="repeat" description="Pumilio" evidence="2">
    <location>
        <begin position="318"/>
        <end position="355"/>
    </location>
</feature>
<dbReference type="PANTHER" id="PTHR12537:SF12">
    <property type="entry name" value="MATERNAL PROTEIN PUMILIO"/>
    <property type="match status" value="1"/>
</dbReference>
<evidence type="ECO:0000313" key="5">
    <source>
        <dbReference type="EMBL" id="PPR08084.1"/>
    </source>
</evidence>
<dbReference type="SMART" id="SM00025">
    <property type="entry name" value="Pumilio"/>
    <property type="match status" value="7"/>
</dbReference>
<dbReference type="Gene3D" id="1.25.10.10">
    <property type="entry name" value="Leucine-rich Repeat Variant"/>
    <property type="match status" value="1"/>
</dbReference>
<dbReference type="InterPro" id="IPR033133">
    <property type="entry name" value="PUM-HD"/>
</dbReference>
<evidence type="ECO:0000256" key="1">
    <source>
        <dbReference type="ARBA" id="ARBA00022737"/>
    </source>
</evidence>
<dbReference type="OrthoDB" id="668540at2759"/>
<dbReference type="AlphaFoldDB" id="A0A409YYH7"/>
<comment type="caution">
    <text evidence="5">The sequence shown here is derived from an EMBL/GenBank/DDBJ whole genome shotgun (WGS) entry which is preliminary data.</text>
</comment>
<evidence type="ECO:0000256" key="2">
    <source>
        <dbReference type="PROSITE-ProRule" id="PRU00317"/>
    </source>
</evidence>
<dbReference type="InterPro" id="IPR033712">
    <property type="entry name" value="Pumilio_RNA-bd"/>
</dbReference>
<feature type="repeat" description="Pumilio" evidence="2">
    <location>
        <begin position="130"/>
        <end position="166"/>
    </location>
</feature>
<name>A0A409YYH7_9AGAR</name>
<proteinExistence type="predicted"/>
<dbReference type="InterPro" id="IPR016024">
    <property type="entry name" value="ARM-type_fold"/>
</dbReference>
<feature type="domain" description="PUM-HD" evidence="4">
    <location>
        <begin position="43"/>
        <end position="383"/>
    </location>
</feature>
<feature type="repeat" description="Pumilio" evidence="2">
    <location>
        <begin position="63"/>
        <end position="98"/>
    </location>
</feature>
<dbReference type="PROSITE" id="PS50303">
    <property type="entry name" value="PUM_HD"/>
    <property type="match status" value="1"/>
</dbReference>
<dbReference type="InterPro" id="IPR001313">
    <property type="entry name" value="Pumilio_RNA-bd_rpt"/>
</dbReference>
<protein>
    <recommendedName>
        <fullName evidence="4">PUM-HD domain-containing protein</fullName>
    </recommendedName>
</protein>
<reference evidence="5 6" key="1">
    <citation type="journal article" date="2018" name="Evol. Lett.">
        <title>Horizontal gene cluster transfer increased hallucinogenic mushroom diversity.</title>
        <authorList>
            <person name="Reynolds H.T."/>
            <person name="Vijayakumar V."/>
            <person name="Gluck-Thaler E."/>
            <person name="Korotkin H.B."/>
            <person name="Matheny P.B."/>
            <person name="Slot J.C."/>
        </authorList>
    </citation>
    <scope>NUCLEOTIDE SEQUENCE [LARGE SCALE GENOMIC DNA]</scope>
    <source>
        <strain evidence="5 6">2629</strain>
    </source>
</reference>
<keyword evidence="6" id="KW-1185">Reference proteome</keyword>
<organism evidence="5 6">
    <name type="scientific">Panaeolus cyanescens</name>
    <dbReference type="NCBI Taxonomy" id="181874"/>
    <lineage>
        <taxon>Eukaryota</taxon>
        <taxon>Fungi</taxon>
        <taxon>Dikarya</taxon>
        <taxon>Basidiomycota</taxon>
        <taxon>Agaricomycotina</taxon>
        <taxon>Agaricomycetes</taxon>
        <taxon>Agaricomycetidae</taxon>
        <taxon>Agaricales</taxon>
        <taxon>Agaricineae</taxon>
        <taxon>Galeropsidaceae</taxon>
        <taxon>Panaeolus</taxon>
    </lineage>
</organism>
<dbReference type="SUPFAM" id="SSF48371">
    <property type="entry name" value="ARM repeat"/>
    <property type="match status" value="1"/>
</dbReference>
<dbReference type="GO" id="GO:0003730">
    <property type="term" value="F:mRNA 3'-UTR binding"/>
    <property type="evidence" value="ECO:0007669"/>
    <property type="project" value="TreeGrafter"/>
</dbReference>
<dbReference type="STRING" id="181874.A0A409YYH7"/>
<dbReference type="PANTHER" id="PTHR12537">
    <property type="entry name" value="RNA BINDING PROTEIN PUMILIO-RELATED"/>
    <property type="match status" value="1"/>
</dbReference>
<dbReference type="Pfam" id="PF00806">
    <property type="entry name" value="PUF"/>
    <property type="match status" value="8"/>
</dbReference>
<evidence type="ECO:0000256" key="3">
    <source>
        <dbReference type="SAM" id="MobiDB-lite"/>
    </source>
</evidence>
<feature type="region of interest" description="Disordered" evidence="3">
    <location>
        <begin position="23"/>
        <end position="45"/>
    </location>
</feature>
<keyword evidence="1" id="KW-0677">Repeat</keyword>
<gene>
    <name evidence="5" type="ORF">CVT24_010545</name>
</gene>
<dbReference type="GO" id="GO:0005737">
    <property type="term" value="C:cytoplasm"/>
    <property type="evidence" value="ECO:0007669"/>
    <property type="project" value="TreeGrafter"/>
</dbReference>
<dbReference type="PROSITE" id="PS50302">
    <property type="entry name" value="PUM"/>
    <property type="match status" value="5"/>
</dbReference>
<feature type="repeat" description="Pumilio" evidence="2">
    <location>
        <begin position="201"/>
        <end position="237"/>
    </location>
</feature>
<accession>A0A409YYH7</accession>